<reference evidence="2 3" key="1">
    <citation type="submission" date="2023-10" db="EMBL/GenBank/DDBJ databases">
        <title>Comparative genomics analysis reveals potential genetic determinants of host preference in Cryptosporidium xiaoi.</title>
        <authorList>
            <person name="Xiao L."/>
            <person name="Li J."/>
        </authorList>
    </citation>
    <scope>NUCLEOTIDE SEQUENCE [LARGE SCALE GENOMIC DNA]</scope>
    <source>
        <strain evidence="2 3">52996</strain>
    </source>
</reference>
<name>A0AAV9XVQ4_9CRYT</name>
<proteinExistence type="predicted"/>
<dbReference type="Proteomes" id="UP001311799">
    <property type="component" value="Unassembled WGS sequence"/>
</dbReference>
<organism evidence="2 3">
    <name type="scientific">Cryptosporidium xiaoi</name>
    <dbReference type="NCBI Taxonomy" id="659607"/>
    <lineage>
        <taxon>Eukaryota</taxon>
        <taxon>Sar</taxon>
        <taxon>Alveolata</taxon>
        <taxon>Apicomplexa</taxon>
        <taxon>Conoidasida</taxon>
        <taxon>Coccidia</taxon>
        <taxon>Eucoccidiorida</taxon>
        <taxon>Eimeriorina</taxon>
        <taxon>Cryptosporidiidae</taxon>
        <taxon>Cryptosporidium</taxon>
    </lineage>
</organism>
<evidence type="ECO:0000256" key="1">
    <source>
        <dbReference type="SAM" id="SignalP"/>
    </source>
</evidence>
<evidence type="ECO:0000313" key="3">
    <source>
        <dbReference type="Proteomes" id="UP001311799"/>
    </source>
</evidence>
<accession>A0AAV9XVQ4</accession>
<comment type="caution">
    <text evidence="2">The sequence shown here is derived from an EMBL/GenBank/DDBJ whole genome shotgun (WGS) entry which is preliminary data.</text>
</comment>
<evidence type="ECO:0008006" key="4">
    <source>
        <dbReference type="Google" id="ProtNLM"/>
    </source>
</evidence>
<sequence length="1460" mass="168479">MRVVWPLILLLTKFSLNECVHPGHVDGKILYGLYRNELSGDKSDLVFPEKNRVTTLDQIRNLNECLTPQLQNNVWYAPIIFFRRYKSLSQIYRECSIIRIKSICRQFSRIIKCPLDPETNDVLISSQGKEASTIFARIEKDHSSVYDLRSRDGFEIFSGCVYELGTKSSLRVRCLRSKKVGEFPLKLVMKVDGRTSDFLYHFNHELIVYSRIASNTYGSARVRLHPSIYSVFLNPERKMLANDLLLMEFIEGPSFSSIIYKLTSVNSTLKYFKSEIGGVLENFVNNYTRNSEDNSVPLSLKSKIMLLEDTMNYWLDSLTNKSMVFSLNLFRRLLYLMDLFHRGGRSYYPEQKADFSRGRWIHQRSFKIHCDFHQGNILVKLPDKYKDPTTGLYNLSYFDMINIDLYDDLKIIDLEDAVEIIESDFPVPIDKFMATHPCPVYLSDAEGFSSRFLNNIISIPNTLLKTYQIFQEYLKQNGTLSVIYENKLVSGWLFGNGSGDSGLNIENLLKSENFESFNIKESIGEKIKLFSDNWKEYLRIVGKDDIIKPCFSYYYLKYGPGTSSIKPSSSSHPLPCSWLSNIIYSKKACEYLELSHKPKVYEHGNVGSYQQELNDLYSNSEMVKCKIDQSEALNITRNDVSNEVLEYIPSNIDFNETEWGEWGFLVQKLKEVKEMSRKRNLEKSLNSMGSNIIINLNSKLVSSQNTFLNSNKMSSIVVNKYNKKGPEREADLDFVSVSQDKKRKRKPEIVFGSKGYSKESNSSGMLNWMEISQLNGDYNKTAGEDKQSSSCSVDINNKISMEFEKIVIELMGLAALQRIITFCTRFKSEVDCGDISFNKITRDGPIAYYLVKLKSHSNETEKFSELLNPCIFNSHSTGDGLIENGWICSGKLNGSTETSTLKLIVDGRLFLDTNQTFIDNSKNEFAFNDVLEYFSINDTSKYTKDFNLQAIEIIKKHRKDAILFWESETKLRNLNGIIYNDFNTTTNKKLEKYFDEKALDFIFPKVYIFHSKNSVSMIESRLKFVNEDKNTIDFRSDSPNLIYLPLSKKKSDLSKQITSIIQMGILSENVFFIENPPNVRFTTVMQKVSNFPHETHSLTWISHSTLILALIDSLLKSHSYQMILAFMSLDFLREFRRKGNFDISVNYLNDEISSIDIKNKMNTVPIICNFSLKKMTVSNLDGADFHNKIGKLRNFRIFNTSGAKFVTLFDSITHICPRESVDQIDLQNIFTELVITSLDPILSLKKAVGSLSNVKFNSSIEMRRSNWFVKIVCKQLISKIEDLVKKIQDNSGGLETVDFSSIPVLLKSIIYIIIRKNKILTSNSQIFKCIFFSNIDTEFRERTDEFNLNTCKMRDYIEISDYLHNEFLDMFNEQELLFQNKTSLEISQEFIEYAQKHLEIQSPIDETPPQGGLGFLNERKNQTYNLGCKREERVLYYQNGTVAFDIKLPPIADISKVFQQ</sequence>
<keyword evidence="1" id="KW-0732">Signal</keyword>
<feature type="signal peptide" evidence="1">
    <location>
        <begin position="1"/>
        <end position="19"/>
    </location>
</feature>
<evidence type="ECO:0000313" key="2">
    <source>
        <dbReference type="EMBL" id="KAK6588354.1"/>
    </source>
</evidence>
<feature type="chain" id="PRO_5043956640" description="Protein kinase domain-containing protein" evidence="1">
    <location>
        <begin position="20"/>
        <end position="1460"/>
    </location>
</feature>
<gene>
    <name evidence="2" type="ORF">RS030_6873</name>
</gene>
<protein>
    <recommendedName>
        <fullName evidence="4">Protein kinase domain-containing protein</fullName>
    </recommendedName>
</protein>
<dbReference type="EMBL" id="JAWDEY010000034">
    <property type="protein sequence ID" value="KAK6588354.1"/>
    <property type="molecule type" value="Genomic_DNA"/>
</dbReference>
<keyword evidence="3" id="KW-1185">Reference proteome</keyword>